<dbReference type="PANTHER" id="PTHR28180">
    <property type="entry name" value="CONSERVED MITOCHONDRIAL PROTEIN-RELATED"/>
    <property type="match status" value="1"/>
</dbReference>
<keyword evidence="2" id="KW-1185">Reference proteome</keyword>
<proteinExistence type="predicted"/>
<sequence>MADLQVTPDFLANLRAAYPSTSTSDPNLWAVVAAVSFSASNVAEAVPLVFEYALDDLVQTQQQAGTPTNVAHSEQLALARKIREAVLQSGLLSGMPRTINSLIALHKVMPERLRESKPLRDTKKPPEQCDQRGSELFGAVYRDSAQSVQTLLDAAYPDLGWFCTTVGYGMTYGGTDVFTPVELIYVMVAALIAVDSPTQVAWHLANARRGGAPLAETRAVRETAMRVAQRAGVVWRAGVPEVVDEV</sequence>
<dbReference type="Gene3D" id="1.20.1290.10">
    <property type="entry name" value="AhpD-like"/>
    <property type="match status" value="1"/>
</dbReference>
<evidence type="ECO:0008006" key="3">
    <source>
        <dbReference type="Google" id="ProtNLM"/>
    </source>
</evidence>
<dbReference type="Proteomes" id="UP000313359">
    <property type="component" value="Unassembled WGS sequence"/>
</dbReference>
<dbReference type="AlphaFoldDB" id="A0A5C2S6F9"/>
<accession>A0A5C2S6F9</accession>
<name>A0A5C2S6F9_9APHY</name>
<reference evidence="1" key="1">
    <citation type="journal article" date="2018" name="Genome Biol. Evol.">
        <title>Genomics and development of Lentinus tigrinus, a white-rot wood-decaying mushroom with dimorphic fruiting bodies.</title>
        <authorList>
            <person name="Wu B."/>
            <person name="Xu Z."/>
            <person name="Knudson A."/>
            <person name="Carlson A."/>
            <person name="Chen N."/>
            <person name="Kovaka S."/>
            <person name="LaButti K."/>
            <person name="Lipzen A."/>
            <person name="Pennachio C."/>
            <person name="Riley R."/>
            <person name="Schakwitz W."/>
            <person name="Umezawa K."/>
            <person name="Ohm R.A."/>
            <person name="Grigoriev I.V."/>
            <person name="Nagy L.G."/>
            <person name="Gibbons J."/>
            <person name="Hibbett D."/>
        </authorList>
    </citation>
    <scope>NUCLEOTIDE SEQUENCE [LARGE SCALE GENOMIC DNA]</scope>
    <source>
        <strain evidence="1">ALCF2SS1-6</strain>
    </source>
</reference>
<dbReference type="STRING" id="1328759.A0A5C2S6F9"/>
<organism evidence="1 2">
    <name type="scientific">Lentinus tigrinus ALCF2SS1-6</name>
    <dbReference type="NCBI Taxonomy" id="1328759"/>
    <lineage>
        <taxon>Eukaryota</taxon>
        <taxon>Fungi</taxon>
        <taxon>Dikarya</taxon>
        <taxon>Basidiomycota</taxon>
        <taxon>Agaricomycotina</taxon>
        <taxon>Agaricomycetes</taxon>
        <taxon>Polyporales</taxon>
        <taxon>Polyporaceae</taxon>
        <taxon>Lentinus</taxon>
    </lineage>
</organism>
<gene>
    <name evidence="1" type="ORF">L227DRAFT_576475</name>
</gene>
<evidence type="ECO:0000313" key="1">
    <source>
        <dbReference type="EMBL" id="RPD59251.1"/>
    </source>
</evidence>
<dbReference type="SUPFAM" id="SSF69118">
    <property type="entry name" value="AhpD-like"/>
    <property type="match status" value="1"/>
</dbReference>
<dbReference type="OrthoDB" id="5537330at2759"/>
<dbReference type="InterPro" id="IPR052999">
    <property type="entry name" value="PTS1_Protein"/>
</dbReference>
<dbReference type="EMBL" id="ML122271">
    <property type="protein sequence ID" value="RPD59251.1"/>
    <property type="molecule type" value="Genomic_DNA"/>
</dbReference>
<dbReference type="InterPro" id="IPR029032">
    <property type="entry name" value="AhpD-like"/>
</dbReference>
<dbReference type="PANTHER" id="PTHR28180:SF2">
    <property type="entry name" value="PEROXISOMAL PROTEIN 2"/>
    <property type="match status" value="1"/>
</dbReference>
<evidence type="ECO:0000313" key="2">
    <source>
        <dbReference type="Proteomes" id="UP000313359"/>
    </source>
</evidence>
<protein>
    <recommendedName>
        <fullName evidence="3">Carboxymuconolactone decarboxylase-like domain-containing protein</fullName>
    </recommendedName>
</protein>